<dbReference type="Pfam" id="PF00733">
    <property type="entry name" value="Asn_synthase"/>
    <property type="match status" value="2"/>
</dbReference>
<dbReference type="Gene3D" id="3.60.20.10">
    <property type="entry name" value="Glutamine Phosphoribosylpyrophosphate, subunit 1, domain 1"/>
    <property type="match status" value="1"/>
</dbReference>
<dbReference type="GO" id="GO:0005524">
    <property type="term" value="F:ATP binding"/>
    <property type="evidence" value="ECO:0007669"/>
    <property type="project" value="UniProtKB-KW"/>
</dbReference>
<sequence>MCGIAGVLSKRGGNVAPLVGSMLFSMASRGPDGAGVSFEGQVIRSQSVADLDLGKMCAQSVIGHSRLAIVGGTCGTQPFRSCDSRLTLEHNGEIYNYKELKARIEGRHTFTTETDSEVIVHLLEEHYNNSCRDLLEAVRRTVAELDGVYALAIRDEATDTTVLVRDRLGVRPMYYAENEQMVAFASERKALWAVGFKEPTLRVLPGHALVIEKACTKPQVQVAGLLKARVMHRTMASAVAAYEDALVAAMKKRTQDVQRIGIIFSGGIDSVLVAYLASKMVPEVICYTCGVEGSSDLEFARQIADTLGLKLKANELSQDRVEQLVPELIRVIEESNAGQIEVALPVYGAVELAKKDGIRIMLTGQGADELFAGYNWYSCVAEREGYRKLRRRMAQDLSLLYKETLEREDKITMAHSIELREPYLDLYVVKASMEADLRLNVRPGDRFGKRVHRRLAERLGIPHDVAFRVKEAAQHGSGMHDMLEAVARKNGFDEEAITARYLTELQSKEKMGSSQRYGYLFEKESKLWVAEPHVQMYLDSIVHKGA</sequence>
<evidence type="ECO:0000256" key="2">
    <source>
        <dbReference type="ARBA" id="ARBA00022605"/>
    </source>
</evidence>
<evidence type="ECO:0000256" key="4">
    <source>
        <dbReference type="ARBA" id="ARBA00022840"/>
    </source>
</evidence>
<evidence type="ECO:0000259" key="12">
    <source>
        <dbReference type="PROSITE" id="PS51278"/>
    </source>
</evidence>
<dbReference type="RefSeq" id="WP_075054369.1">
    <property type="nucleotide sequence ID" value="NZ_CP007536.1"/>
</dbReference>
<keyword evidence="1 13" id="KW-0436">Ligase</keyword>
<evidence type="ECO:0000256" key="10">
    <source>
        <dbReference type="PIRSR" id="PIRSR001589-1"/>
    </source>
</evidence>
<evidence type="ECO:0000256" key="8">
    <source>
        <dbReference type="ARBA" id="ARBA00048741"/>
    </source>
</evidence>
<dbReference type="PIRSF" id="PIRSF001589">
    <property type="entry name" value="Asn_synthetase_glu-h"/>
    <property type="match status" value="1"/>
</dbReference>
<keyword evidence="4 9" id="KW-0067">ATP-binding</keyword>
<dbReference type="HOGENOM" id="CLU_014658_4_0_2"/>
<proteinExistence type="predicted"/>
<dbReference type="GO" id="GO:0006529">
    <property type="term" value="P:asparagine biosynthetic process"/>
    <property type="evidence" value="ECO:0007669"/>
    <property type="project" value="UniProtKB-KW"/>
</dbReference>
<dbReference type="AlphaFoldDB" id="A0A060HP50"/>
<dbReference type="EMBL" id="CP007536">
    <property type="protein sequence ID" value="AIC15341.1"/>
    <property type="molecule type" value="Genomic_DNA"/>
</dbReference>
<evidence type="ECO:0000256" key="1">
    <source>
        <dbReference type="ARBA" id="ARBA00022598"/>
    </source>
</evidence>
<dbReference type="KEGG" id="nvn:NVIE_011110"/>
<dbReference type="PANTHER" id="PTHR11772">
    <property type="entry name" value="ASPARAGINE SYNTHETASE"/>
    <property type="match status" value="1"/>
</dbReference>
<dbReference type="SUPFAM" id="SSF56235">
    <property type="entry name" value="N-terminal nucleophile aminohydrolases (Ntn hydrolases)"/>
    <property type="match status" value="1"/>
</dbReference>
<feature type="domain" description="Glutamine amidotransferase type-2" evidence="12">
    <location>
        <begin position="2"/>
        <end position="214"/>
    </location>
</feature>
<dbReference type="EC" id="6.3.5.4" evidence="9"/>
<keyword evidence="14" id="KW-1185">Reference proteome</keyword>
<evidence type="ECO:0000256" key="6">
    <source>
        <dbReference type="ARBA" id="ARBA00022962"/>
    </source>
</evidence>
<evidence type="ECO:0000313" key="14">
    <source>
        <dbReference type="Proteomes" id="UP000027093"/>
    </source>
</evidence>
<dbReference type="CDD" id="cd00712">
    <property type="entry name" value="AsnB"/>
    <property type="match status" value="1"/>
</dbReference>
<reference evidence="13 14" key="1">
    <citation type="journal article" date="2014" name="Int. J. Syst. Evol. Microbiol.">
        <title>Nitrososphaera viennensis gen. nov., sp. nov., an aerobic and mesophilic, ammonia-oxidizing archaeon from soil and a member of the archaeal phylum Thaumarchaeota.</title>
        <authorList>
            <person name="Stieglmeier M."/>
            <person name="Klingl A."/>
            <person name="Alves R.J."/>
            <person name="Rittmann S.K."/>
            <person name="Melcher M."/>
            <person name="Leisch N."/>
            <person name="Schleper C."/>
        </authorList>
    </citation>
    <scope>NUCLEOTIDE SEQUENCE [LARGE SCALE GENOMIC DNA]</scope>
    <source>
        <strain evidence="13">EN76</strain>
    </source>
</reference>
<dbReference type="NCBIfam" id="TIGR01536">
    <property type="entry name" value="asn_synth_AEB"/>
    <property type="match status" value="1"/>
</dbReference>
<dbReference type="InterPro" id="IPR029055">
    <property type="entry name" value="Ntn_hydrolases_N"/>
</dbReference>
<keyword evidence="3 9" id="KW-0547">Nucleotide-binding</keyword>
<protein>
    <recommendedName>
        <fullName evidence="9">Putative asparagine synthetase [glutamine-hydrolyzing]</fullName>
        <ecNumber evidence="9">6.3.5.4</ecNumber>
    </recommendedName>
</protein>
<dbReference type="InterPro" id="IPR014729">
    <property type="entry name" value="Rossmann-like_a/b/a_fold"/>
</dbReference>
<dbReference type="GeneID" id="74946368"/>
<dbReference type="InterPro" id="IPR033738">
    <property type="entry name" value="AsnB_N"/>
</dbReference>
<dbReference type="InterPro" id="IPR001962">
    <property type="entry name" value="Asn_synthase"/>
</dbReference>
<comment type="catalytic activity">
    <reaction evidence="8 9">
        <text>L-aspartate + L-glutamine + ATP + H2O = L-asparagine + L-glutamate + AMP + diphosphate + H(+)</text>
        <dbReference type="Rhea" id="RHEA:12228"/>
        <dbReference type="ChEBI" id="CHEBI:15377"/>
        <dbReference type="ChEBI" id="CHEBI:15378"/>
        <dbReference type="ChEBI" id="CHEBI:29985"/>
        <dbReference type="ChEBI" id="CHEBI:29991"/>
        <dbReference type="ChEBI" id="CHEBI:30616"/>
        <dbReference type="ChEBI" id="CHEBI:33019"/>
        <dbReference type="ChEBI" id="CHEBI:58048"/>
        <dbReference type="ChEBI" id="CHEBI:58359"/>
        <dbReference type="ChEBI" id="CHEBI:456215"/>
        <dbReference type="EC" id="6.3.5.4"/>
    </reaction>
</comment>
<gene>
    <name evidence="13" type="primary">asn1</name>
    <name evidence="13" type="ORF">NVIE_011110</name>
</gene>
<dbReference type="PANTHER" id="PTHR11772:SF2">
    <property type="entry name" value="ASPARAGINE SYNTHETASE [GLUTAMINE-HYDROLYZING]"/>
    <property type="match status" value="1"/>
</dbReference>
<dbReference type="GO" id="GO:0004066">
    <property type="term" value="F:asparagine synthase (glutamine-hydrolyzing) activity"/>
    <property type="evidence" value="ECO:0007669"/>
    <property type="project" value="UniProtKB-EC"/>
</dbReference>
<evidence type="ECO:0000256" key="5">
    <source>
        <dbReference type="ARBA" id="ARBA00022888"/>
    </source>
</evidence>
<dbReference type="PROSITE" id="PS51278">
    <property type="entry name" value="GATASE_TYPE_2"/>
    <property type="match status" value="1"/>
</dbReference>
<organism evidence="13 14">
    <name type="scientific">Nitrososphaera viennensis EN76</name>
    <dbReference type="NCBI Taxonomy" id="926571"/>
    <lineage>
        <taxon>Archaea</taxon>
        <taxon>Nitrososphaerota</taxon>
        <taxon>Nitrososphaeria</taxon>
        <taxon>Nitrososphaerales</taxon>
        <taxon>Nitrososphaeraceae</taxon>
        <taxon>Nitrososphaera</taxon>
    </lineage>
</organism>
<evidence type="ECO:0000256" key="9">
    <source>
        <dbReference type="PIRNR" id="PIRNR001589"/>
    </source>
</evidence>
<comment type="pathway">
    <text evidence="7">Amino-acid biosynthesis.</text>
</comment>
<accession>A0A060HP50</accession>
<dbReference type="GO" id="GO:0005829">
    <property type="term" value="C:cytosol"/>
    <property type="evidence" value="ECO:0007669"/>
    <property type="project" value="TreeGrafter"/>
</dbReference>
<dbReference type="Gene3D" id="3.40.50.620">
    <property type="entry name" value="HUPs"/>
    <property type="match status" value="1"/>
</dbReference>
<feature type="binding site" evidence="11">
    <location>
        <position position="115"/>
    </location>
    <ligand>
        <name>L-glutamine</name>
        <dbReference type="ChEBI" id="CHEBI:58359"/>
    </ligand>
</feature>
<evidence type="ECO:0000256" key="11">
    <source>
        <dbReference type="PIRSR" id="PIRSR001589-2"/>
    </source>
</evidence>
<dbReference type="InterPro" id="IPR006426">
    <property type="entry name" value="Asn_synth_AEB"/>
</dbReference>
<evidence type="ECO:0000256" key="7">
    <source>
        <dbReference type="ARBA" id="ARBA00029440"/>
    </source>
</evidence>
<name>A0A060HP50_9ARCH</name>
<dbReference type="InterPro" id="IPR050795">
    <property type="entry name" value="Asn_Synthetase"/>
</dbReference>
<keyword evidence="2 10" id="KW-0028">Amino-acid biosynthesis</keyword>
<keyword evidence="6 10" id="KW-0315">Glutamine amidotransferase</keyword>
<feature type="active site" description="For GATase activity" evidence="10">
    <location>
        <position position="2"/>
    </location>
</feature>
<evidence type="ECO:0000256" key="3">
    <source>
        <dbReference type="ARBA" id="ARBA00022741"/>
    </source>
</evidence>
<dbReference type="CDD" id="cd01991">
    <property type="entry name" value="Asn_synthase_B_C"/>
    <property type="match status" value="1"/>
</dbReference>
<dbReference type="Proteomes" id="UP000027093">
    <property type="component" value="Chromosome"/>
</dbReference>
<dbReference type="Pfam" id="PF13537">
    <property type="entry name" value="GATase_7"/>
    <property type="match status" value="1"/>
</dbReference>
<evidence type="ECO:0000313" key="13">
    <source>
        <dbReference type="EMBL" id="AIC15341.1"/>
    </source>
</evidence>
<keyword evidence="5 10" id="KW-0061">Asparagine biosynthesis</keyword>
<dbReference type="InterPro" id="IPR017932">
    <property type="entry name" value="GATase_2_dom"/>
</dbReference>
<dbReference type="STRING" id="926571.NVIE_011110"/>
<dbReference type="SUPFAM" id="SSF52402">
    <property type="entry name" value="Adenine nucleotide alpha hydrolases-like"/>
    <property type="match status" value="1"/>
</dbReference>